<protein>
    <recommendedName>
        <fullName evidence="2">HEPN domain-containing protein</fullName>
    </recommendedName>
</protein>
<accession>X1UFA8</accession>
<proteinExistence type="predicted"/>
<dbReference type="EMBL" id="BARW01027599">
    <property type="protein sequence ID" value="GAJ16198.1"/>
    <property type="molecule type" value="Genomic_DNA"/>
</dbReference>
<evidence type="ECO:0008006" key="2">
    <source>
        <dbReference type="Google" id="ProtNLM"/>
    </source>
</evidence>
<reference evidence="1" key="1">
    <citation type="journal article" date="2014" name="Front. Microbiol.">
        <title>High frequency of phylogenetically diverse reductive dehalogenase-homologous genes in deep subseafloor sedimentary metagenomes.</title>
        <authorList>
            <person name="Kawai M."/>
            <person name="Futagami T."/>
            <person name="Toyoda A."/>
            <person name="Takaki Y."/>
            <person name="Nishi S."/>
            <person name="Hori S."/>
            <person name="Arai W."/>
            <person name="Tsubouchi T."/>
            <person name="Morono Y."/>
            <person name="Uchiyama I."/>
            <person name="Ito T."/>
            <person name="Fujiyama A."/>
            <person name="Inagaki F."/>
            <person name="Takami H."/>
        </authorList>
    </citation>
    <scope>NUCLEOTIDE SEQUENCE</scope>
    <source>
        <strain evidence="1">Expedition CK06-06</strain>
    </source>
</reference>
<gene>
    <name evidence="1" type="ORF">S12H4_44750</name>
</gene>
<comment type="caution">
    <text evidence="1">The sequence shown here is derived from an EMBL/GenBank/DDBJ whole genome shotgun (WGS) entry which is preliminary data.</text>
</comment>
<organism evidence="1">
    <name type="scientific">marine sediment metagenome</name>
    <dbReference type="NCBI Taxonomy" id="412755"/>
    <lineage>
        <taxon>unclassified sequences</taxon>
        <taxon>metagenomes</taxon>
        <taxon>ecological metagenomes</taxon>
    </lineage>
</organism>
<sequence length="42" mass="4998">EEADYNPFYIFTREDFGELRKEVDDVSEKTKVYLKSKGYLSS</sequence>
<name>X1UFA8_9ZZZZ</name>
<evidence type="ECO:0000313" key="1">
    <source>
        <dbReference type="EMBL" id="GAJ16198.1"/>
    </source>
</evidence>
<dbReference type="AlphaFoldDB" id="X1UFA8"/>
<feature type="non-terminal residue" evidence="1">
    <location>
        <position position="1"/>
    </location>
</feature>